<proteinExistence type="predicted"/>
<dbReference type="Gene3D" id="1.10.8.730">
    <property type="match status" value="1"/>
</dbReference>
<evidence type="ECO:0000259" key="1">
    <source>
        <dbReference type="Pfam" id="PF19044"/>
    </source>
</evidence>
<evidence type="ECO:0000313" key="2">
    <source>
        <dbReference type="EMBL" id="MSS38387.1"/>
    </source>
</evidence>
<dbReference type="Proteomes" id="UP000429958">
    <property type="component" value="Unassembled WGS sequence"/>
</dbReference>
<dbReference type="SUPFAM" id="SSF52540">
    <property type="entry name" value="P-loop containing nucleoside triphosphate hydrolases"/>
    <property type="match status" value="1"/>
</dbReference>
<dbReference type="Pfam" id="PF19044">
    <property type="entry name" value="P-loop_TraG"/>
    <property type="match status" value="1"/>
</dbReference>
<comment type="caution">
    <text evidence="2">The sequence shown here is derived from an EMBL/GenBank/DDBJ whole genome shotgun (WGS) entry which is preliminary data.</text>
</comment>
<feature type="domain" description="TraG P-loop" evidence="1">
    <location>
        <begin position="447"/>
        <end position="733"/>
    </location>
</feature>
<sequence length="806" mass="92187">MQPVKTKKKLSRADRKQIEAAIARANRTDKKEKSAQDSIPYERMWPDGICRVSDGHYTKTIQFQDINYQLSQNEDKTAIFEGWCDFLNYFDSSIQFELSFLNLAASEETFARAINIPLQRDDFDSIRIEYMTMLQNQLAKGNNGLIKTKYLTFGIDADSIKAAKPRLERIETDILNNFKRLGVAAETLDGKARLAQLHGIFHMDEQLPFRFEWDWLPTSGLSTKDFIAPSSFEFRTGKQFRMGKKYGAVSFVQILAPELNDRMLADFLDMESNLIVSLHIQSVDQIKAIKTVKRKITDLDKSKIEEQKKAVRAGYDMDIIPSDLATYGVEAKKLLQDLQSRNERMFLVTFLVLNTADNPRQLDNNVFQASSIAQKYNCQLTRLDFQQEEGLMSCLPLGLNQIEIQRGLTTSSTAIFVPFTTQELFQNGKEALYYGINALSNNLIMVDRKLLKNPNGLILGTPGSGKSFSAKREIANSFLLTSDDVIICDPEAEYAPLVERLHGQVIKISPTSTNYINPMDLNLDYSDDESPLSLKSDFILSLCELIVGGKEGLQPVQKTIIDRCVRLVYQEYLNDPRPENMPILEDLYNLLRAQDEKEAQYIATALEIYVTGSLNVFNHRTNVDINNRIVCYDIKELGKQLKKIGMLVVQDQVWNRVTINRAAHKSTRYYIDEMHLLLKEEQTAAYTVEIWKRFRKWGGIPTGITQNVKDLLSSREVENIFENSDFVYMLNQAGGDRQILAKQLGISPHQLSYVTHSSEGEGLLFYGSTILPFLDHFPKNTELYRIMTTKPLDLKKEDEQHDKERN</sequence>
<evidence type="ECO:0000313" key="3">
    <source>
        <dbReference type="Proteomes" id="UP000429958"/>
    </source>
</evidence>
<dbReference type="RefSeq" id="WP_328597575.1">
    <property type="nucleotide sequence ID" value="NZ_VUMD01000024.1"/>
</dbReference>
<name>A0A7X2NNX8_9CLOT</name>
<dbReference type="InterPro" id="IPR051162">
    <property type="entry name" value="T4SS_component"/>
</dbReference>
<organism evidence="2 3">
    <name type="scientific">Clostridium porci</name>
    <dbReference type="NCBI Taxonomy" id="2605778"/>
    <lineage>
        <taxon>Bacteria</taxon>
        <taxon>Bacillati</taxon>
        <taxon>Bacillota</taxon>
        <taxon>Clostridia</taxon>
        <taxon>Eubacteriales</taxon>
        <taxon>Clostridiaceae</taxon>
        <taxon>Clostridium</taxon>
    </lineage>
</organism>
<accession>A0A7X2NNX8</accession>
<reference evidence="2 3" key="1">
    <citation type="submission" date="2019-08" db="EMBL/GenBank/DDBJ databases">
        <title>In-depth cultivation of the pig gut microbiome towards novel bacterial diversity and tailored functional studies.</title>
        <authorList>
            <person name="Wylensek D."/>
            <person name="Hitch T.C.A."/>
            <person name="Clavel T."/>
        </authorList>
    </citation>
    <scope>NUCLEOTIDE SEQUENCE [LARGE SCALE GENOMIC DNA]</scope>
    <source>
        <strain evidence="2 3">WCA-389-WT-23D1</strain>
    </source>
</reference>
<dbReference type="AlphaFoldDB" id="A0A7X2NNX8"/>
<dbReference type="InterPro" id="IPR043964">
    <property type="entry name" value="P-loop_TraG"/>
</dbReference>
<keyword evidence="3" id="KW-1185">Reference proteome</keyword>
<dbReference type="EMBL" id="VUMD01000024">
    <property type="protein sequence ID" value="MSS38387.1"/>
    <property type="molecule type" value="Genomic_DNA"/>
</dbReference>
<protein>
    <submittedName>
        <fullName evidence="2">Conjugal transfer protein TraE</fullName>
    </submittedName>
</protein>
<dbReference type="Gene3D" id="3.40.50.300">
    <property type="entry name" value="P-loop containing nucleotide triphosphate hydrolases"/>
    <property type="match status" value="1"/>
</dbReference>
<dbReference type="InterPro" id="IPR027417">
    <property type="entry name" value="P-loop_NTPase"/>
</dbReference>
<dbReference type="PANTHER" id="PTHR30121:SF6">
    <property type="entry name" value="SLR6007 PROTEIN"/>
    <property type="match status" value="1"/>
</dbReference>
<gene>
    <name evidence="2" type="ORF">FYJ39_18095</name>
</gene>
<dbReference type="NCBIfam" id="NF045971">
    <property type="entry name" value="conju_CD1110"/>
    <property type="match status" value="1"/>
</dbReference>
<dbReference type="PANTHER" id="PTHR30121">
    <property type="entry name" value="UNCHARACTERIZED PROTEIN YJGR-RELATED"/>
    <property type="match status" value="1"/>
</dbReference>